<comment type="caution">
    <text evidence="2">The sequence shown here is derived from an EMBL/GenBank/DDBJ whole genome shotgun (WGS) entry which is preliminary data.</text>
</comment>
<gene>
    <name evidence="2" type="ORF">Krac_8592</name>
</gene>
<evidence type="ECO:0000256" key="1">
    <source>
        <dbReference type="SAM" id="Phobius"/>
    </source>
</evidence>
<dbReference type="InParanoid" id="D6TND1"/>
<dbReference type="AlphaFoldDB" id="D6TND1"/>
<dbReference type="Proteomes" id="UP000004508">
    <property type="component" value="Unassembled WGS sequence"/>
</dbReference>
<sequence length="114" mass="13697">MMLWFCPSWLSINSLRHIQTGIKKKGDYSHTFKYQVDVVKHRITVRKFKVNKFEDNRHKHTPDNYYESILFEKMFHRFLAYTPFSSIVVCLWLFPLTFVAVFDERSCAIHPVPP</sequence>
<feature type="transmembrane region" description="Helical" evidence="1">
    <location>
        <begin position="78"/>
        <end position="102"/>
    </location>
</feature>
<dbReference type="STRING" id="485913.Krac_8592"/>
<reference evidence="2 3" key="1">
    <citation type="journal article" date="2011" name="Stand. Genomic Sci.">
        <title>Non-contiguous finished genome sequence and contextual data of the filamentous soil bacterium Ktedonobacter racemifer type strain (SOSP1-21).</title>
        <authorList>
            <person name="Chang Y.J."/>
            <person name="Land M."/>
            <person name="Hauser L."/>
            <person name="Chertkov O."/>
            <person name="Del Rio T.G."/>
            <person name="Nolan M."/>
            <person name="Copeland A."/>
            <person name="Tice H."/>
            <person name="Cheng J.F."/>
            <person name="Lucas S."/>
            <person name="Han C."/>
            <person name="Goodwin L."/>
            <person name="Pitluck S."/>
            <person name="Ivanova N."/>
            <person name="Ovchinikova G."/>
            <person name="Pati A."/>
            <person name="Chen A."/>
            <person name="Palaniappan K."/>
            <person name="Mavromatis K."/>
            <person name="Liolios K."/>
            <person name="Brettin T."/>
            <person name="Fiebig A."/>
            <person name="Rohde M."/>
            <person name="Abt B."/>
            <person name="Goker M."/>
            <person name="Detter J.C."/>
            <person name="Woyke T."/>
            <person name="Bristow J."/>
            <person name="Eisen J.A."/>
            <person name="Markowitz V."/>
            <person name="Hugenholtz P."/>
            <person name="Kyrpides N.C."/>
            <person name="Klenk H.P."/>
            <person name="Lapidus A."/>
        </authorList>
    </citation>
    <scope>NUCLEOTIDE SEQUENCE [LARGE SCALE GENOMIC DNA]</scope>
    <source>
        <strain evidence="3">DSM 44963</strain>
    </source>
</reference>
<evidence type="ECO:0000313" key="3">
    <source>
        <dbReference type="Proteomes" id="UP000004508"/>
    </source>
</evidence>
<evidence type="ECO:0000313" key="2">
    <source>
        <dbReference type="EMBL" id="EFH87262.1"/>
    </source>
</evidence>
<keyword evidence="1" id="KW-0472">Membrane</keyword>
<keyword evidence="1" id="KW-0812">Transmembrane</keyword>
<name>D6TND1_KTERA</name>
<proteinExistence type="predicted"/>
<organism evidence="2 3">
    <name type="scientific">Ktedonobacter racemifer DSM 44963</name>
    <dbReference type="NCBI Taxonomy" id="485913"/>
    <lineage>
        <taxon>Bacteria</taxon>
        <taxon>Bacillati</taxon>
        <taxon>Chloroflexota</taxon>
        <taxon>Ktedonobacteria</taxon>
        <taxon>Ktedonobacterales</taxon>
        <taxon>Ktedonobacteraceae</taxon>
        <taxon>Ktedonobacter</taxon>
    </lineage>
</organism>
<dbReference type="RefSeq" id="WP_007912248.1">
    <property type="nucleotide sequence ID" value="NZ_ADVG01000002.1"/>
</dbReference>
<keyword evidence="3" id="KW-1185">Reference proteome</keyword>
<keyword evidence="1" id="KW-1133">Transmembrane helix</keyword>
<dbReference type="EMBL" id="ADVG01000002">
    <property type="protein sequence ID" value="EFH87262.1"/>
    <property type="molecule type" value="Genomic_DNA"/>
</dbReference>
<protein>
    <submittedName>
        <fullName evidence="2">Uncharacterized protein</fullName>
    </submittedName>
</protein>
<accession>D6TND1</accession>